<keyword evidence="4" id="KW-1185">Reference proteome</keyword>
<dbReference type="SUPFAM" id="SSF54106">
    <property type="entry name" value="LysM domain"/>
    <property type="match status" value="1"/>
</dbReference>
<sequence length="198" mass="21457">MKMVKKLLVISTLSFTLVGFGSAAGAATQSHVVQKGDTFWNIGSKYGVSVLNLMKQNNKTTSLLYPGEKLVIPATNLSAADKDLLARLVSAEAKGESYAGKVAVATVILNRLNHPDFPNTVSEVIYQIDQGYYAFTPVKNGTINQAADEESKRAVDEALAFQGQGQGSLYFYNPQTAASDWVFSRETTITIGNHRFAK</sequence>
<feature type="signal peptide" evidence="1">
    <location>
        <begin position="1"/>
        <end position="26"/>
    </location>
</feature>
<evidence type="ECO:0000313" key="3">
    <source>
        <dbReference type="EMBL" id="MFC0476212.1"/>
    </source>
</evidence>
<dbReference type="Proteomes" id="UP001589738">
    <property type="component" value="Unassembled WGS sequence"/>
</dbReference>
<proteinExistence type="predicted"/>
<dbReference type="PANTHER" id="PTHR33734">
    <property type="entry name" value="LYSM DOMAIN-CONTAINING GPI-ANCHORED PROTEIN 2"/>
    <property type="match status" value="1"/>
</dbReference>
<evidence type="ECO:0000256" key="1">
    <source>
        <dbReference type="SAM" id="SignalP"/>
    </source>
</evidence>
<keyword evidence="1" id="KW-0732">Signal</keyword>
<dbReference type="SMART" id="SM00257">
    <property type="entry name" value="LysM"/>
    <property type="match status" value="1"/>
</dbReference>
<organism evidence="3 4">
    <name type="scientific">Robertmurraya beringensis</name>
    <dbReference type="NCBI Taxonomy" id="641660"/>
    <lineage>
        <taxon>Bacteria</taxon>
        <taxon>Bacillati</taxon>
        <taxon>Bacillota</taxon>
        <taxon>Bacilli</taxon>
        <taxon>Bacillales</taxon>
        <taxon>Bacillaceae</taxon>
        <taxon>Robertmurraya</taxon>
    </lineage>
</organism>
<dbReference type="PROSITE" id="PS51782">
    <property type="entry name" value="LYSM"/>
    <property type="match status" value="1"/>
</dbReference>
<dbReference type="Gene3D" id="3.10.350.10">
    <property type="entry name" value="LysM domain"/>
    <property type="match status" value="1"/>
</dbReference>
<dbReference type="Pfam" id="PF07486">
    <property type="entry name" value="Hydrolase_2"/>
    <property type="match status" value="1"/>
</dbReference>
<keyword evidence="3" id="KW-0378">Hydrolase</keyword>
<dbReference type="PANTHER" id="PTHR33734:SF22">
    <property type="entry name" value="MEMBRANE-BOUND LYTIC MUREIN TRANSGLYCOSYLASE D"/>
    <property type="match status" value="1"/>
</dbReference>
<evidence type="ECO:0000259" key="2">
    <source>
        <dbReference type="PROSITE" id="PS51782"/>
    </source>
</evidence>
<dbReference type="Pfam" id="PF01476">
    <property type="entry name" value="LysM"/>
    <property type="match status" value="1"/>
</dbReference>
<feature type="domain" description="LysM" evidence="2">
    <location>
        <begin position="29"/>
        <end position="72"/>
    </location>
</feature>
<dbReference type="InterPro" id="IPR018392">
    <property type="entry name" value="LysM"/>
</dbReference>
<protein>
    <submittedName>
        <fullName evidence="3">Cell wall hydrolase</fullName>
    </submittedName>
</protein>
<evidence type="ECO:0000313" key="4">
    <source>
        <dbReference type="Proteomes" id="UP001589738"/>
    </source>
</evidence>
<name>A0ABV6KSA6_9BACI</name>
<dbReference type="RefSeq" id="WP_377058357.1">
    <property type="nucleotide sequence ID" value="NZ_JBHLUU010000096.1"/>
</dbReference>
<dbReference type="InterPro" id="IPR036779">
    <property type="entry name" value="LysM_dom_sf"/>
</dbReference>
<gene>
    <name evidence="3" type="ORF">ACFFHF_13315</name>
</gene>
<dbReference type="InterPro" id="IPR011105">
    <property type="entry name" value="Cell_wall_hydrolase_SleB"/>
</dbReference>
<accession>A0ABV6KSA6</accession>
<reference evidence="3 4" key="1">
    <citation type="submission" date="2024-09" db="EMBL/GenBank/DDBJ databases">
        <authorList>
            <person name="Sun Q."/>
            <person name="Mori K."/>
        </authorList>
    </citation>
    <scope>NUCLEOTIDE SEQUENCE [LARGE SCALE GENOMIC DNA]</scope>
    <source>
        <strain evidence="3 4">CGMCC 1.9126</strain>
    </source>
</reference>
<dbReference type="EMBL" id="JBHLUU010000096">
    <property type="protein sequence ID" value="MFC0476212.1"/>
    <property type="molecule type" value="Genomic_DNA"/>
</dbReference>
<dbReference type="Gene3D" id="6.20.240.60">
    <property type="match status" value="1"/>
</dbReference>
<dbReference type="GO" id="GO:0016787">
    <property type="term" value="F:hydrolase activity"/>
    <property type="evidence" value="ECO:0007669"/>
    <property type="project" value="UniProtKB-KW"/>
</dbReference>
<dbReference type="CDD" id="cd00118">
    <property type="entry name" value="LysM"/>
    <property type="match status" value="1"/>
</dbReference>
<feature type="chain" id="PRO_5046555447" evidence="1">
    <location>
        <begin position="27"/>
        <end position="198"/>
    </location>
</feature>
<dbReference type="InterPro" id="IPR042047">
    <property type="entry name" value="SleB_dom1"/>
</dbReference>
<dbReference type="Gene3D" id="1.10.10.2520">
    <property type="entry name" value="Cell wall hydrolase SleB, domain 1"/>
    <property type="match status" value="1"/>
</dbReference>
<comment type="caution">
    <text evidence="3">The sequence shown here is derived from an EMBL/GenBank/DDBJ whole genome shotgun (WGS) entry which is preliminary data.</text>
</comment>